<dbReference type="SUPFAM" id="SSF48371">
    <property type="entry name" value="ARM repeat"/>
    <property type="match status" value="1"/>
</dbReference>
<dbReference type="GO" id="GO:0007389">
    <property type="term" value="P:pattern specification process"/>
    <property type="evidence" value="ECO:0007669"/>
    <property type="project" value="TreeGrafter"/>
</dbReference>
<evidence type="ECO:0000256" key="3">
    <source>
        <dbReference type="SAM" id="MobiDB-lite"/>
    </source>
</evidence>
<dbReference type="Pfam" id="PF18797">
    <property type="entry name" value="APC_rep"/>
    <property type="match status" value="1"/>
</dbReference>
<evidence type="ECO:0000313" key="4">
    <source>
        <dbReference type="EMBL" id="GIX98214.1"/>
    </source>
</evidence>
<evidence type="ECO:0000256" key="2">
    <source>
        <dbReference type="ARBA" id="ARBA00022687"/>
    </source>
</evidence>
<reference evidence="4 5" key="1">
    <citation type="submission" date="2021-06" db="EMBL/GenBank/DDBJ databases">
        <title>Caerostris extrusa draft genome.</title>
        <authorList>
            <person name="Kono N."/>
            <person name="Arakawa K."/>
        </authorList>
    </citation>
    <scope>NUCLEOTIDE SEQUENCE [LARGE SCALE GENOMIC DNA]</scope>
</reference>
<dbReference type="GO" id="GO:0016342">
    <property type="term" value="C:catenin complex"/>
    <property type="evidence" value="ECO:0007669"/>
    <property type="project" value="TreeGrafter"/>
</dbReference>
<feature type="region of interest" description="Disordered" evidence="3">
    <location>
        <begin position="15"/>
        <end position="34"/>
    </location>
</feature>
<protein>
    <submittedName>
        <fullName evidence="4">Adenomatous polyposis coli protein</fullName>
    </submittedName>
</protein>
<dbReference type="PANTHER" id="PTHR12607">
    <property type="entry name" value="ADENOMATOUS POLYPOSIS COLI PROTEIN FAMILY"/>
    <property type="match status" value="1"/>
</dbReference>
<dbReference type="SMART" id="SM00185">
    <property type="entry name" value="ARM"/>
    <property type="match status" value="4"/>
</dbReference>
<sequence length="545" mass="62664">MHPCLSTLACKRLDPSFPHPQQPPSEYSISESRPRASVPNHLEWSSNIYQSRLLHQNDYRRDLREYRERERTSYGRIYSNARPRYDHYSHVDRRPFLNQNYTRLPYNMVRIKNSNDDDQKSNSMNGFTEDDEGNHECHDLCHSSSPGLDPSSELMSFIKMELYQWVHQVVRNQKECLLWKRYTKESGQCIEEISAHIRDCDSVSYRLPSSFYHNSFTGVKVTNYCQNRGSSENVKWAVREARRRASQALHNIVHAHPDDRRGRREARVLRLLEQIRDYSDFLRDLDSSNMDFSHNENLDLHPGPAIAALMKLSFDEEHRHAMCQLGGLQAIAELIQADHEVHGNTSDQFCVTVRRYAGMALTNLTFGDGTNKALLCSMKPFMQALVAQLHSPNEDLRQVTASVLRNLSWRADASSKQILREVGVVTTLMKASMEAQKESTLKSILSALWNLSAHCSMNKSDICEVEGALEFLVSTLTYKSSSSTLSIIENGGGILRNISSHIAVREDYRVTLRKTQVSSDIAFSFKITQFNYCEQCLWNSMEFIC</sequence>
<keyword evidence="2" id="KW-0879">Wnt signaling pathway</keyword>
<dbReference type="AlphaFoldDB" id="A0AAV4PM89"/>
<proteinExistence type="inferred from homology"/>
<organism evidence="4 5">
    <name type="scientific">Caerostris extrusa</name>
    <name type="common">Bark spider</name>
    <name type="synonym">Caerostris bankana</name>
    <dbReference type="NCBI Taxonomy" id="172846"/>
    <lineage>
        <taxon>Eukaryota</taxon>
        <taxon>Metazoa</taxon>
        <taxon>Ecdysozoa</taxon>
        <taxon>Arthropoda</taxon>
        <taxon>Chelicerata</taxon>
        <taxon>Arachnida</taxon>
        <taxon>Araneae</taxon>
        <taxon>Araneomorphae</taxon>
        <taxon>Entelegynae</taxon>
        <taxon>Araneoidea</taxon>
        <taxon>Araneidae</taxon>
        <taxon>Caerostris</taxon>
    </lineage>
</organism>
<dbReference type="GO" id="GO:0001708">
    <property type="term" value="P:cell fate specification"/>
    <property type="evidence" value="ECO:0007669"/>
    <property type="project" value="TreeGrafter"/>
</dbReference>
<dbReference type="PANTHER" id="PTHR12607:SF12">
    <property type="entry name" value="APC-LIKE, ISOFORM A-RELATED"/>
    <property type="match status" value="1"/>
</dbReference>
<dbReference type="GO" id="GO:0045295">
    <property type="term" value="F:gamma-catenin binding"/>
    <property type="evidence" value="ECO:0007669"/>
    <property type="project" value="TreeGrafter"/>
</dbReference>
<dbReference type="InterPro" id="IPR026818">
    <property type="entry name" value="Apc_fam"/>
</dbReference>
<dbReference type="GO" id="GO:0008013">
    <property type="term" value="F:beta-catenin binding"/>
    <property type="evidence" value="ECO:0007669"/>
    <property type="project" value="InterPro"/>
</dbReference>
<evidence type="ECO:0000313" key="5">
    <source>
        <dbReference type="Proteomes" id="UP001054945"/>
    </source>
</evidence>
<dbReference type="GO" id="GO:0030877">
    <property type="term" value="C:beta-catenin destruction complex"/>
    <property type="evidence" value="ECO:0007669"/>
    <property type="project" value="TreeGrafter"/>
</dbReference>
<dbReference type="GO" id="GO:0005881">
    <property type="term" value="C:cytoplasmic microtubule"/>
    <property type="evidence" value="ECO:0007669"/>
    <property type="project" value="TreeGrafter"/>
</dbReference>
<dbReference type="InterPro" id="IPR041257">
    <property type="entry name" value="APC_rep"/>
</dbReference>
<dbReference type="GO" id="GO:0007026">
    <property type="term" value="P:negative regulation of microtubule depolymerization"/>
    <property type="evidence" value="ECO:0007669"/>
    <property type="project" value="TreeGrafter"/>
</dbReference>
<keyword evidence="5" id="KW-1185">Reference proteome</keyword>
<dbReference type="EMBL" id="BPLR01004877">
    <property type="protein sequence ID" value="GIX98214.1"/>
    <property type="molecule type" value="Genomic_DNA"/>
</dbReference>
<dbReference type="InterPro" id="IPR011989">
    <property type="entry name" value="ARM-like"/>
</dbReference>
<dbReference type="GO" id="GO:0007399">
    <property type="term" value="P:nervous system development"/>
    <property type="evidence" value="ECO:0007669"/>
    <property type="project" value="TreeGrafter"/>
</dbReference>
<dbReference type="InterPro" id="IPR016024">
    <property type="entry name" value="ARM-type_fold"/>
</dbReference>
<dbReference type="Gene3D" id="1.25.10.10">
    <property type="entry name" value="Leucine-rich Repeat Variant"/>
    <property type="match status" value="1"/>
</dbReference>
<comment type="similarity">
    <text evidence="1">Belongs to the adenomatous polyposis coli (APC) family.</text>
</comment>
<dbReference type="GO" id="GO:0090090">
    <property type="term" value="P:negative regulation of canonical Wnt signaling pathway"/>
    <property type="evidence" value="ECO:0007669"/>
    <property type="project" value="TreeGrafter"/>
</dbReference>
<gene>
    <name evidence="4" type="primary">Apc</name>
    <name evidence="4" type="ORF">CEXT_756951</name>
</gene>
<evidence type="ECO:0000256" key="1">
    <source>
        <dbReference type="ARBA" id="ARBA00009051"/>
    </source>
</evidence>
<dbReference type="GO" id="GO:0016055">
    <property type="term" value="P:Wnt signaling pathway"/>
    <property type="evidence" value="ECO:0007669"/>
    <property type="project" value="UniProtKB-KW"/>
</dbReference>
<accession>A0AAV4PM89</accession>
<dbReference type="InterPro" id="IPR000225">
    <property type="entry name" value="Armadillo"/>
</dbReference>
<dbReference type="GO" id="GO:0016477">
    <property type="term" value="P:cell migration"/>
    <property type="evidence" value="ECO:0007669"/>
    <property type="project" value="TreeGrafter"/>
</dbReference>
<comment type="caution">
    <text evidence="4">The sequence shown here is derived from an EMBL/GenBank/DDBJ whole genome shotgun (WGS) entry which is preliminary data.</text>
</comment>
<dbReference type="GO" id="GO:0008017">
    <property type="term" value="F:microtubule binding"/>
    <property type="evidence" value="ECO:0007669"/>
    <property type="project" value="TreeGrafter"/>
</dbReference>
<dbReference type="Proteomes" id="UP001054945">
    <property type="component" value="Unassembled WGS sequence"/>
</dbReference>
<name>A0AAV4PM89_CAEEX</name>